<dbReference type="Proteomes" id="UP000008680">
    <property type="component" value="Chromosome"/>
</dbReference>
<evidence type="ECO:0000313" key="2">
    <source>
        <dbReference type="Proteomes" id="UP000008680"/>
    </source>
</evidence>
<dbReference type="GeneID" id="8770891"/>
<gene>
    <name evidence="1" type="ordered locus">mru_1240</name>
</gene>
<reference evidence="1 2" key="1">
    <citation type="journal article" date="2010" name="PLoS ONE">
        <title>The genome sequence of the rumen methanogen Methanobrevibacter ruminantium reveals new possibilities for controlling ruminant methane emissions.</title>
        <authorList>
            <person name="Leahy S.C."/>
            <person name="Kelly W.J."/>
            <person name="Altermann E."/>
            <person name="Ronimus R.S."/>
            <person name="Yeoman C.J."/>
            <person name="Pacheco D.M."/>
            <person name="Li D."/>
            <person name="Kong Z."/>
            <person name="McTavish S."/>
            <person name="Sang C."/>
            <person name="Lambie S.C."/>
            <person name="Janssen P.H."/>
            <person name="Dey D."/>
            <person name="Attwood G.T."/>
        </authorList>
    </citation>
    <scope>NUCLEOTIDE SEQUENCE [LARGE SCALE GENOMIC DNA]</scope>
    <source>
        <strain evidence="2">ATCC 35063 / DSM 1093 / JCM 13430 / OCM 146 / M1</strain>
    </source>
</reference>
<dbReference type="AlphaFoldDB" id="D3E3H9"/>
<keyword evidence="2" id="KW-1185">Reference proteome</keyword>
<dbReference type="PATRIC" id="fig|634498.28.peg.1242"/>
<dbReference type="HOGENOM" id="CLU_1122632_0_0_2"/>
<proteinExistence type="predicted"/>
<dbReference type="STRING" id="634498.mru_1240"/>
<dbReference type="KEGG" id="mru:mru_1240"/>
<accession>D3E3H9</accession>
<organism evidence="1 2">
    <name type="scientific">Methanobrevibacter ruminantium (strain ATCC 35063 / DSM 1093 / JCM 13430 / OCM 146 / M1)</name>
    <name type="common">Methanobacterium ruminantium</name>
    <dbReference type="NCBI Taxonomy" id="634498"/>
    <lineage>
        <taxon>Archaea</taxon>
        <taxon>Methanobacteriati</taxon>
        <taxon>Methanobacteriota</taxon>
        <taxon>Methanomada group</taxon>
        <taxon>Methanobacteria</taxon>
        <taxon>Methanobacteriales</taxon>
        <taxon>Methanobacteriaceae</taxon>
        <taxon>Methanobrevibacter</taxon>
    </lineage>
</organism>
<dbReference type="RefSeq" id="WP_012956039.1">
    <property type="nucleotide sequence ID" value="NC_013790.1"/>
</dbReference>
<sequence length="247" mass="28727">MLLKIIENKKIKANQKEFDRFLERFHNNKKTFTVDCDHINLDYFNSESYVTIRHRKPNKESIYYTSFFKERDEVTYLFGLARENVVCTSSYMDMGAQIRPTLVAVLNLEDSSKSTIVFAEDSEEYNNVILLRIDCSQLNNDELTVLKNKNKITKLKDGKGFINFGAIGDFTTLKNIRNFISNVTFEYDNGLYAKIINVSIPINNSFSKPDSDVLKDRFYNFDKLDSDLVVIDPNEDDDSNKRILKIN</sequence>
<name>D3E3H9_METRM</name>
<protein>
    <submittedName>
        <fullName evidence="1">Uncharacterized protein</fullName>
    </submittedName>
</protein>
<dbReference type="EMBL" id="CP001719">
    <property type="protein sequence ID" value="ADC47090.1"/>
    <property type="molecule type" value="Genomic_DNA"/>
</dbReference>
<evidence type="ECO:0000313" key="1">
    <source>
        <dbReference type="EMBL" id="ADC47090.1"/>
    </source>
</evidence>